<keyword evidence="3" id="KW-1185">Reference proteome</keyword>
<comment type="caution">
    <text evidence="2">The sequence shown here is derived from an EMBL/GenBank/DDBJ whole genome shotgun (WGS) entry which is preliminary data.</text>
</comment>
<evidence type="ECO:0008006" key="4">
    <source>
        <dbReference type="Google" id="ProtNLM"/>
    </source>
</evidence>
<evidence type="ECO:0000256" key="1">
    <source>
        <dbReference type="SAM" id="MobiDB-lite"/>
    </source>
</evidence>
<accession>A0A1Q5Q3C4</accession>
<evidence type="ECO:0000313" key="2">
    <source>
        <dbReference type="EMBL" id="OKL54140.1"/>
    </source>
</evidence>
<dbReference type="Proteomes" id="UP000185628">
    <property type="component" value="Unassembled WGS sequence"/>
</dbReference>
<protein>
    <recommendedName>
        <fullName evidence="4">VanZ-like domain-containing protein</fullName>
    </recommendedName>
</protein>
<gene>
    <name evidence="2" type="ORF">BSZ39_05625</name>
</gene>
<feature type="region of interest" description="Disordered" evidence="1">
    <location>
        <begin position="20"/>
        <end position="40"/>
    </location>
</feature>
<proteinExistence type="predicted"/>
<feature type="compositionally biased region" description="Low complexity" evidence="1">
    <location>
        <begin position="20"/>
        <end position="29"/>
    </location>
</feature>
<dbReference type="AlphaFoldDB" id="A0A1Q5Q3C4"/>
<evidence type="ECO:0000313" key="3">
    <source>
        <dbReference type="Proteomes" id="UP000185628"/>
    </source>
</evidence>
<sequence length="129" mass="12848">MIYAGALAAQLVALGLPGPRAARQASQPRPALPRPADPPSRRVKLLRLAPAGSDKLVHVALFAAPTFAGLRAGLDPLLVVGSQLIAAPATELAQDTVVAGRGGNIRDVGADLLGVVLGAAAGAIAGRAK</sequence>
<dbReference type="EMBL" id="MQVR01000025">
    <property type="protein sequence ID" value="OKL54140.1"/>
    <property type="molecule type" value="Genomic_DNA"/>
</dbReference>
<organism evidence="2 3">
    <name type="scientific">Bowdeniella nasicola</name>
    <dbReference type="NCBI Taxonomy" id="208480"/>
    <lineage>
        <taxon>Bacteria</taxon>
        <taxon>Bacillati</taxon>
        <taxon>Actinomycetota</taxon>
        <taxon>Actinomycetes</taxon>
        <taxon>Actinomycetales</taxon>
        <taxon>Actinomycetaceae</taxon>
        <taxon>Bowdeniella</taxon>
    </lineage>
</organism>
<reference evidence="3" key="1">
    <citation type="submission" date="2016-12" db="EMBL/GenBank/DDBJ databases">
        <authorList>
            <person name="Meng X."/>
        </authorList>
    </citation>
    <scope>NUCLEOTIDE SEQUENCE [LARGE SCALE GENOMIC DNA]</scope>
    <source>
        <strain evidence="3">DSM 19116</strain>
    </source>
</reference>
<name>A0A1Q5Q3C4_9ACTO</name>